<dbReference type="EMBL" id="JYNV01000001">
    <property type="protein sequence ID" value="KZM28811.1"/>
    <property type="molecule type" value="Genomic_DNA"/>
</dbReference>
<evidence type="ECO:0000313" key="1">
    <source>
        <dbReference type="EMBL" id="KZM28811.1"/>
    </source>
</evidence>
<name>A0A163ML56_DIDRA</name>
<reference evidence="1 2" key="1">
    <citation type="journal article" date="2016" name="Sci. Rep.">
        <title>Draft genome sequencing and secretome analysis of fungal phytopathogen Ascochyta rabiei provides insight into the necrotrophic effector repertoire.</title>
        <authorList>
            <person name="Verma S."/>
            <person name="Gazara R.K."/>
            <person name="Nizam S."/>
            <person name="Parween S."/>
            <person name="Chattopadhyay D."/>
            <person name="Verma P.K."/>
        </authorList>
    </citation>
    <scope>NUCLEOTIDE SEQUENCE [LARGE SCALE GENOMIC DNA]</scope>
    <source>
        <strain evidence="1 2">ArDII</strain>
    </source>
</reference>
<protein>
    <submittedName>
        <fullName evidence="1">Uncharacterized protein</fullName>
    </submittedName>
</protein>
<sequence length="213" mass="23587">MAQRGPLDLLYLPIELLDAIVALLDQLSHSALALTCKATNPSASKALYATYTNRDAPLKAPFHLFLRTLCERPELAAMVKGLDIRGWRSEFEVATGAPWQGVTKPREEDKSRTQRSGPLFVSISRPAEKVSQSFKLFEETAVRVGLMSPDEIFSTPALKKTVIVGTTLKKREDFAQLLKHSAEDAQVVLMLALLPNIARLYIDGLSVHSSLDW</sequence>
<accession>A0A163ML56</accession>
<keyword evidence="2" id="KW-1185">Reference proteome</keyword>
<dbReference type="AlphaFoldDB" id="A0A163ML56"/>
<evidence type="ECO:0000313" key="2">
    <source>
        <dbReference type="Proteomes" id="UP000076837"/>
    </source>
</evidence>
<dbReference type="STRING" id="5454.A0A163ML56"/>
<comment type="caution">
    <text evidence="1">The sequence shown here is derived from an EMBL/GenBank/DDBJ whole genome shotgun (WGS) entry which is preliminary data.</text>
</comment>
<proteinExistence type="predicted"/>
<gene>
    <name evidence="1" type="ORF">ST47_g22</name>
</gene>
<organism evidence="1 2">
    <name type="scientific">Didymella rabiei</name>
    <name type="common">Chickpea ascochyta blight fungus</name>
    <name type="synonym">Mycosphaerella rabiei</name>
    <dbReference type="NCBI Taxonomy" id="5454"/>
    <lineage>
        <taxon>Eukaryota</taxon>
        <taxon>Fungi</taxon>
        <taxon>Dikarya</taxon>
        <taxon>Ascomycota</taxon>
        <taxon>Pezizomycotina</taxon>
        <taxon>Dothideomycetes</taxon>
        <taxon>Pleosporomycetidae</taxon>
        <taxon>Pleosporales</taxon>
        <taxon>Pleosporineae</taxon>
        <taxon>Didymellaceae</taxon>
        <taxon>Ascochyta</taxon>
    </lineage>
</organism>
<dbReference type="OrthoDB" id="3935706at2759"/>
<dbReference type="Proteomes" id="UP000076837">
    <property type="component" value="Unassembled WGS sequence"/>
</dbReference>